<sequence>MLIGSKVQHNAAALRTALLGKKMVRFEAPLMDSLLPQVGRTIEEVRNLNKSIEIIWDNGIVLNTRMKMMSSWDVYRDGDTWRKDAARADVLIEVQDWVAVCFNTPEIDVYHDFDPRRHPILGKLGPDLSHVDADIEEAVDRMMEYEERDETVAEVLLDQRVVRGVSNVFRCEILWACEMHPWANIGTLKRAECRELLTLAHEMLQNADTSLDHLAIYGRQGKSCARCGVVAKVNHHGEANRVLYWCAGCQTSHEPLVRPNFTPLYIERDVSMGDSHPAAKQFMSEIISLRDVG</sequence>
<proteinExistence type="inferred from homology"/>
<dbReference type="InterPro" id="IPR015886">
    <property type="entry name" value="H2TH_FPG"/>
</dbReference>
<keyword evidence="4" id="KW-0227">DNA damage</keyword>
<dbReference type="SUPFAM" id="SSF81624">
    <property type="entry name" value="N-terminal domain of MutM-like DNA repair proteins"/>
    <property type="match status" value="1"/>
</dbReference>
<keyword evidence="10" id="KW-0456">Lyase</keyword>
<keyword evidence="12" id="KW-0326">Glycosidase</keyword>
<dbReference type="PANTHER" id="PTHR42697:SF1">
    <property type="entry name" value="ENDONUCLEASE 8"/>
    <property type="match status" value="1"/>
</dbReference>
<dbReference type="Gene3D" id="3.20.190.10">
    <property type="entry name" value="MutM-like, N-terminal"/>
    <property type="match status" value="1"/>
</dbReference>
<dbReference type="Gene3D" id="1.10.8.50">
    <property type="match status" value="1"/>
</dbReference>
<evidence type="ECO:0000259" key="14">
    <source>
        <dbReference type="PROSITE" id="PS51066"/>
    </source>
</evidence>
<dbReference type="InterPro" id="IPR000214">
    <property type="entry name" value="Znf_DNA_glyclase/AP_lyase"/>
</dbReference>
<keyword evidence="9" id="KW-0234">DNA repair</keyword>
<name>A0A6J7G3H8_9ZZZZ</name>
<protein>
    <recommendedName>
        <fullName evidence="2">DNA-(apurinic or apyrimidinic site) lyase</fullName>
        <ecNumber evidence="2">4.2.99.18</ecNumber>
    </recommendedName>
</protein>
<comment type="similarity">
    <text evidence="1">Belongs to the FPG family.</text>
</comment>
<evidence type="ECO:0000313" key="16">
    <source>
        <dbReference type="EMBL" id="CAB4959589.1"/>
    </source>
</evidence>
<evidence type="ECO:0000256" key="3">
    <source>
        <dbReference type="ARBA" id="ARBA00022723"/>
    </source>
</evidence>
<dbReference type="EMBL" id="CAFBNR010000016">
    <property type="protein sequence ID" value="CAB4959589.1"/>
    <property type="molecule type" value="Genomic_DNA"/>
</dbReference>
<dbReference type="SMART" id="SM01232">
    <property type="entry name" value="H2TH"/>
    <property type="match status" value="1"/>
</dbReference>
<evidence type="ECO:0000256" key="10">
    <source>
        <dbReference type="ARBA" id="ARBA00023239"/>
    </source>
</evidence>
<keyword evidence="6" id="KW-0378">Hydrolase</keyword>
<evidence type="ECO:0000256" key="9">
    <source>
        <dbReference type="ARBA" id="ARBA00023204"/>
    </source>
</evidence>
<keyword evidence="5" id="KW-0863">Zinc-finger</keyword>
<evidence type="ECO:0000256" key="13">
    <source>
        <dbReference type="ARBA" id="ARBA00044632"/>
    </source>
</evidence>
<evidence type="ECO:0000256" key="5">
    <source>
        <dbReference type="ARBA" id="ARBA00022771"/>
    </source>
</evidence>
<comment type="catalytic activity">
    <reaction evidence="13">
        <text>2'-deoxyribonucleotide-(2'-deoxyribose 5'-phosphate)-2'-deoxyribonucleotide-DNA = a 3'-end 2'-deoxyribonucleotide-(2,3-dehydro-2,3-deoxyribose 5'-phosphate)-DNA + a 5'-end 5'-phospho-2'-deoxyribonucleoside-DNA + H(+)</text>
        <dbReference type="Rhea" id="RHEA:66592"/>
        <dbReference type="Rhea" id="RHEA-COMP:13180"/>
        <dbReference type="Rhea" id="RHEA-COMP:16897"/>
        <dbReference type="Rhea" id="RHEA-COMP:17067"/>
        <dbReference type="ChEBI" id="CHEBI:15378"/>
        <dbReference type="ChEBI" id="CHEBI:136412"/>
        <dbReference type="ChEBI" id="CHEBI:157695"/>
        <dbReference type="ChEBI" id="CHEBI:167181"/>
        <dbReference type="EC" id="4.2.99.18"/>
    </reaction>
</comment>
<keyword evidence="3" id="KW-0479">Metal-binding</keyword>
<dbReference type="InterPro" id="IPR035937">
    <property type="entry name" value="FPG_N"/>
</dbReference>
<evidence type="ECO:0000256" key="2">
    <source>
        <dbReference type="ARBA" id="ARBA00012720"/>
    </source>
</evidence>
<evidence type="ECO:0000256" key="7">
    <source>
        <dbReference type="ARBA" id="ARBA00022833"/>
    </source>
</evidence>
<dbReference type="EC" id="4.2.99.18" evidence="2"/>
<dbReference type="InterPro" id="IPR010979">
    <property type="entry name" value="Ribosomal_uS13-like_H2TH"/>
</dbReference>
<evidence type="ECO:0000256" key="4">
    <source>
        <dbReference type="ARBA" id="ARBA00022763"/>
    </source>
</evidence>
<dbReference type="GO" id="GO:0003684">
    <property type="term" value="F:damaged DNA binding"/>
    <property type="evidence" value="ECO:0007669"/>
    <property type="project" value="InterPro"/>
</dbReference>
<evidence type="ECO:0000256" key="8">
    <source>
        <dbReference type="ARBA" id="ARBA00023125"/>
    </source>
</evidence>
<evidence type="ECO:0000256" key="6">
    <source>
        <dbReference type="ARBA" id="ARBA00022801"/>
    </source>
</evidence>
<dbReference type="Pfam" id="PF06831">
    <property type="entry name" value="H2TH"/>
    <property type="match status" value="1"/>
</dbReference>
<dbReference type="EMBL" id="CAFBMJ010000025">
    <property type="protein sequence ID" value="CAB4898159.1"/>
    <property type="molecule type" value="Genomic_DNA"/>
</dbReference>
<evidence type="ECO:0000256" key="12">
    <source>
        <dbReference type="ARBA" id="ARBA00023295"/>
    </source>
</evidence>
<evidence type="ECO:0000313" key="15">
    <source>
        <dbReference type="EMBL" id="CAB4898159.1"/>
    </source>
</evidence>
<dbReference type="GO" id="GO:0000703">
    <property type="term" value="F:oxidized pyrimidine nucleobase lesion DNA N-glycosylase activity"/>
    <property type="evidence" value="ECO:0007669"/>
    <property type="project" value="TreeGrafter"/>
</dbReference>
<keyword evidence="7" id="KW-0862">Zinc</keyword>
<keyword evidence="11" id="KW-0511">Multifunctional enzyme</keyword>
<keyword evidence="8" id="KW-0238">DNA-binding</keyword>
<evidence type="ECO:0000256" key="1">
    <source>
        <dbReference type="ARBA" id="ARBA00009409"/>
    </source>
</evidence>
<dbReference type="GO" id="GO:0006284">
    <property type="term" value="P:base-excision repair"/>
    <property type="evidence" value="ECO:0007669"/>
    <property type="project" value="InterPro"/>
</dbReference>
<dbReference type="AlphaFoldDB" id="A0A6J7G3H8"/>
<dbReference type="SUPFAM" id="SSF57716">
    <property type="entry name" value="Glucocorticoid receptor-like (DNA-binding domain)"/>
    <property type="match status" value="1"/>
</dbReference>
<organism evidence="15">
    <name type="scientific">freshwater metagenome</name>
    <dbReference type="NCBI Taxonomy" id="449393"/>
    <lineage>
        <taxon>unclassified sequences</taxon>
        <taxon>metagenomes</taxon>
        <taxon>ecological metagenomes</taxon>
    </lineage>
</organism>
<dbReference type="InterPro" id="IPR015887">
    <property type="entry name" value="DNA_glyclase_Znf_dom_DNA_BS"/>
</dbReference>
<dbReference type="PANTHER" id="PTHR42697">
    <property type="entry name" value="ENDONUCLEASE 8"/>
    <property type="match status" value="1"/>
</dbReference>
<accession>A0A6J7G3H8</accession>
<reference evidence="15" key="1">
    <citation type="submission" date="2020-05" db="EMBL/GenBank/DDBJ databases">
        <authorList>
            <person name="Chiriac C."/>
            <person name="Salcher M."/>
            <person name="Ghai R."/>
            <person name="Kavagutti S V."/>
        </authorList>
    </citation>
    <scope>NUCLEOTIDE SEQUENCE</scope>
</reference>
<feature type="domain" description="FPG-type" evidence="14">
    <location>
        <begin position="215"/>
        <end position="251"/>
    </location>
</feature>
<dbReference type="SUPFAM" id="SSF46946">
    <property type="entry name" value="S13-like H2TH domain"/>
    <property type="match status" value="1"/>
</dbReference>
<dbReference type="GO" id="GO:0008270">
    <property type="term" value="F:zinc ion binding"/>
    <property type="evidence" value="ECO:0007669"/>
    <property type="project" value="UniProtKB-KW"/>
</dbReference>
<evidence type="ECO:0000256" key="11">
    <source>
        <dbReference type="ARBA" id="ARBA00023268"/>
    </source>
</evidence>
<dbReference type="PROSITE" id="PS01242">
    <property type="entry name" value="ZF_FPG_1"/>
    <property type="match status" value="1"/>
</dbReference>
<dbReference type="PROSITE" id="PS51066">
    <property type="entry name" value="ZF_FPG_2"/>
    <property type="match status" value="1"/>
</dbReference>
<dbReference type="GO" id="GO:0140078">
    <property type="term" value="F:class I DNA-(apurinic or apyrimidinic site) endonuclease activity"/>
    <property type="evidence" value="ECO:0007669"/>
    <property type="project" value="UniProtKB-EC"/>
</dbReference>
<gene>
    <name evidence="15" type="ORF">UFOPK3573_00499</name>
    <name evidence="16" type="ORF">UFOPK3879_00510</name>
</gene>